<keyword evidence="1" id="KW-0732">Signal</keyword>
<evidence type="ECO:0000313" key="2">
    <source>
        <dbReference type="EMBL" id="PIT38322.1"/>
    </source>
</evidence>
<dbReference type="PROSITE" id="PS51257">
    <property type="entry name" value="PROKAR_LIPOPROTEIN"/>
    <property type="match status" value="1"/>
</dbReference>
<feature type="signal peptide" evidence="1">
    <location>
        <begin position="1"/>
        <end position="26"/>
    </location>
</feature>
<evidence type="ECO:0008006" key="4">
    <source>
        <dbReference type="Google" id="ProtNLM"/>
    </source>
</evidence>
<name>A0A2N9X569_9NEIS</name>
<dbReference type="AlphaFoldDB" id="A0A2N9X569"/>
<accession>A0A2N9X569</accession>
<organism evidence="2 3">
    <name type="scientific">Snodgrassella alvi</name>
    <dbReference type="NCBI Taxonomy" id="1196083"/>
    <lineage>
        <taxon>Bacteria</taxon>
        <taxon>Pseudomonadati</taxon>
        <taxon>Pseudomonadota</taxon>
        <taxon>Betaproteobacteria</taxon>
        <taxon>Neisseriales</taxon>
        <taxon>Neisseriaceae</taxon>
        <taxon>Snodgrassella</taxon>
    </lineage>
</organism>
<evidence type="ECO:0000313" key="3">
    <source>
        <dbReference type="Proteomes" id="UP000230202"/>
    </source>
</evidence>
<feature type="chain" id="PRO_5014667148" description="Lipoprotein" evidence="1">
    <location>
        <begin position="27"/>
        <end position="160"/>
    </location>
</feature>
<gene>
    <name evidence="2" type="ORF">BHC54_07160</name>
</gene>
<proteinExistence type="predicted"/>
<dbReference type="Proteomes" id="UP000230202">
    <property type="component" value="Unassembled WGS sequence"/>
</dbReference>
<comment type="caution">
    <text evidence="2">The sequence shown here is derived from an EMBL/GenBank/DDBJ whole genome shotgun (WGS) entry which is preliminary data.</text>
</comment>
<evidence type="ECO:0000256" key="1">
    <source>
        <dbReference type="SAM" id="SignalP"/>
    </source>
</evidence>
<keyword evidence="3" id="KW-1185">Reference proteome</keyword>
<reference evidence="2" key="1">
    <citation type="journal article" date="2017" name="MBio">
        <title>Type VI secretion-mediated competition in the bee gut microbiome.</title>
        <authorList>
            <person name="Steele M.I."/>
            <person name="Kwong W.K."/>
            <person name="Powell J.E."/>
            <person name="Whiteley M."/>
            <person name="Moran N.A."/>
        </authorList>
    </citation>
    <scope>NUCLEOTIDE SEQUENCE [LARGE SCALE GENOMIC DNA]</scope>
    <source>
        <strain evidence="2">WkB273</strain>
    </source>
</reference>
<dbReference type="RefSeq" id="WP_144340463.1">
    <property type="nucleotide sequence ID" value="NZ_MEIL01000029.1"/>
</dbReference>
<protein>
    <recommendedName>
        <fullName evidence="4">Lipoprotein</fullName>
    </recommendedName>
</protein>
<sequence>MRSTVYVIMLAWFVAAFLSACHRVTAKGAKGLVPQAQAVITVPYQEARHYFIKNTVNRPVPRHINTASEFSRYFAMAATMGRNGQPTPIDFNTHDVLVYDAGIVQRQLDITPMALSRTQDKLILDIRIHNGTVLDYQMHPFVLLIVPKNLPRQVDFNIRK</sequence>
<dbReference type="EMBL" id="MEIL01000029">
    <property type="protein sequence ID" value="PIT38322.1"/>
    <property type="molecule type" value="Genomic_DNA"/>
</dbReference>